<evidence type="ECO:0000256" key="2">
    <source>
        <dbReference type="SAM" id="MobiDB-lite"/>
    </source>
</evidence>
<feature type="coiled-coil region" evidence="1">
    <location>
        <begin position="8"/>
        <end position="87"/>
    </location>
</feature>
<dbReference type="PANTHER" id="PTHR31935:SF1">
    <property type="entry name" value="COILED-COIL DOMAIN-CONTAINING PROTEIN 13"/>
    <property type="match status" value="1"/>
</dbReference>
<organism evidence="3 4">
    <name type="scientific">Salmo salar</name>
    <name type="common">Atlantic salmon</name>
    <dbReference type="NCBI Taxonomy" id="8030"/>
    <lineage>
        <taxon>Eukaryota</taxon>
        <taxon>Metazoa</taxon>
        <taxon>Chordata</taxon>
        <taxon>Craniata</taxon>
        <taxon>Vertebrata</taxon>
        <taxon>Euteleostomi</taxon>
        <taxon>Actinopterygii</taxon>
        <taxon>Neopterygii</taxon>
        <taxon>Teleostei</taxon>
        <taxon>Protacanthopterygii</taxon>
        <taxon>Salmoniformes</taxon>
        <taxon>Salmonidae</taxon>
        <taxon>Salmoninae</taxon>
        <taxon>Salmo</taxon>
    </lineage>
</organism>
<feature type="coiled-coil region" evidence="1">
    <location>
        <begin position="407"/>
        <end position="434"/>
    </location>
</feature>
<dbReference type="PANTHER" id="PTHR31935">
    <property type="entry name" value="COILED-COIL DOMAIN-CONTAINING PROTEIN 13"/>
    <property type="match status" value="1"/>
</dbReference>
<feature type="region of interest" description="Disordered" evidence="2">
    <location>
        <begin position="571"/>
        <end position="609"/>
    </location>
</feature>
<keyword evidence="3" id="KW-1185">Reference proteome</keyword>
<feature type="compositionally biased region" description="Polar residues" evidence="2">
    <location>
        <begin position="179"/>
        <end position="190"/>
    </location>
</feature>
<evidence type="ECO:0000313" key="3">
    <source>
        <dbReference type="Proteomes" id="UP001652741"/>
    </source>
</evidence>
<feature type="region of interest" description="Disordered" evidence="2">
    <location>
        <begin position="313"/>
        <end position="333"/>
    </location>
</feature>
<protein>
    <submittedName>
        <fullName evidence="4">Coiled-coil domain-containing protein 13 isoform X2</fullName>
    </submittedName>
</protein>
<dbReference type="RefSeq" id="XP_014046719.1">
    <property type="nucleotide sequence ID" value="XM_014191244.2"/>
</dbReference>
<gene>
    <name evidence="4" type="primary">ccdc13</name>
</gene>
<accession>A0A1S3R4Q8</accession>
<feature type="compositionally biased region" description="Basic and acidic residues" evidence="2">
    <location>
        <begin position="313"/>
        <end position="330"/>
    </location>
</feature>
<dbReference type="GO" id="GO:1905515">
    <property type="term" value="P:non-motile cilium assembly"/>
    <property type="evidence" value="ECO:0007669"/>
    <property type="project" value="TreeGrafter"/>
</dbReference>
<feature type="coiled-coil region" evidence="1">
    <location>
        <begin position="135"/>
        <end position="165"/>
    </location>
</feature>
<dbReference type="GO" id="GO:0031122">
    <property type="term" value="P:cytoplasmic microtubule organization"/>
    <property type="evidence" value="ECO:0007669"/>
    <property type="project" value="TreeGrafter"/>
</dbReference>
<feature type="coiled-coil region" evidence="1">
    <location>
        <begin position="192"/>
        <end position="226"/>
    </location>
</feature>
<feature type="region of interest" description="Disordered" evidence="2">
    <location>
        <begin position="168"/>
        <end position="190"/>
    </location>
</feature>
<dbReference type="AlphaFoldDB" id="A0A1S3R4Q8"/>
<dbReference type="CTD" id="152206"/>
<keyword evidence="1" id="KW-0175">Coiled coil</keyword>
<sequence>MEEDDGLKDNLRLQFQALQEQHEKRLQRLEKQKKEQKATEIQDNLNLSQLDIHHTDDCSKKLLQNENEQLQDQVRELRDENGRLFKLVSEKDFEIKHLKKKREEDRLALAGTSGLAGDAAATKIVELSKRNRECASEMEREKVKAKQTSNRVKQLEKELQAALLLSPPGKKMDVKPQDMRSSQDFQENSPVVKSLQEKLSAAQFKMTEYRNQIQAVKQELKIAQKVLSSEVGEEVSIQQLLTSPGNWRGRSQQILALQIRVRDLEQQLSQSAQRKQPSFVTVEEELLWSGALQKTPPQDRNLTYIRNMEREKRETLEDHNDVKKKLEGSKARNKNLSTEVKSLKAQISTLLDKGKHDDELVDALLKQQSQLQEVLGRLSQQDAQTKESQQNLGQQLSSEAQRHTSLIQQLKHMVSEREAKVKELEDEIQQLSFKREEGGQLGPKTTTGSFWPLTAGGDSSKRISSARSVSKLGHKLVESAAGVSLEVRDAGAPSCCQNCSEEVRYLKAECTEFRTLCEAACVERDRLLELVKLQQSREGEGMQRCLGAEQKFQGERRRAVALEQQLEKAKLDLGKGLTPRKTSNKGTGGASSSGRQRESSSPRSPPDLSREAQVIELSTQLAVLQGENEALRAELRSTLQAKAEDLQLCSDMMNQVKHVFLQALRQHKQDRDTNQ</sequence>
<dbReference type="InterPro" id="IPR038929">
    <property type="entry name" value="CCDC13"/>
</dbReference>
<evidence type="ECO:0000313" key="4">
    <source>
        <dbReference type="RefSeq" id="XP_014046719.1"/>
    </source>
</evidence>
<dbReference type="Proteomes" id="UP001652741">
    <property type="component" value="Chromosome ssa03"/>
</dbReference>
<evidence type="ECO:0000256" key="1">
    <source>
        <dbReference type="SAM" id="Coils"/>
    </source>
</evidence>
<feature type="coiled-coil region" evidence="1">
    <location>
        <begin position="614"/>
        <end position="641"/>
    </location>
</feature>
<name>A0A1S3R4Q8_SALSA</name>
<reference evidence="4" key="1">
    <citation type="submission" date="2025-08" db="UniProtKB">
        <authorList>
            <consortium name="RefSeq"/>
        </authorList>
    </citation>
    <scope>IDENTIFICATION</scope>
</reference>
<proteinExistence type="predicted"/>
<dbReference type="GeneID" id="106599890"/>
<dbReference type="GO" id="GO:0034451">
    <property type="term" value="C:centriolar satellite"/>
    <property type="evidence" value="ECO:0007669"/>
    <property type="project" value="TreeGrafter"/>
</dbReference>